<feature type="compositionally biased region" description="Low complexity" evidence="10">
    <location>
        <begin position="79"/>
        <end position="137"/>
    </location>
</feature>
<feature type="compositionally biased region" description="Polar residues" evidence="10">
    <location>
        <begin position="244"/>
        <end position="253"/>
    </location>
</feature>
<gene>
    <name evidence="11" type="ORF">SAMN06296028_10188</name>
</gene>
<reference evidence="12" key="1">
    <citation type="submission" date="2017-04" db="EMBL/GenBank/DDBJ databases">
        <authorList>
            <person name="Varghese N."/>
            <person name="Submissions S."/>
        </authorList>
    </citation>
    <scope>NUCLEOTIDE SEQUENCE [LARGE SCALE GENOMIC DNA]</scope>
    <source>
        <strain evidence="12">NIO-1021</strain>
    </source>
</reference>
<feature type="region of interest" description="Disordered" evidence="10">
    <location>
        <begin position="53"/>
        <end position="137"/>
    </location>
</feature>
<evidence type="ECO:0000256" key="6">
    <source>
        <dbReference type="ARBA" id="ARBA00023054"/>
    </source>
</evidence>
<dbReference type="PANTHER" id="PTHR35794:SF2">
    <property type="entry name" value="CELL DIVISION PROTEIN DIVIVA"/>
    <property type="match status" value="1"/>
</dbReference>
<dbReference type="GO" id="GO:0005737">
    <property type="term" value="C:cytoplasm"/>
    <property type="evidence" value="ECO:0007669"/>
    <property type="project" value="UniProtKB-SubCell"/>
</dbReference>
<evidence type="ECO:0000256" key="3">
    <source>
        <dbReference type="ARBA" id="ARBA00018787"/>
    </source>
</evidence>
<protein>
    <recommendedName>
        <fullName evidence="3">Cell wall synthesis protein Wag31</fullName>
    </recommendedName>
    <alternativeName>
        <fullName evidence="8">Antigen 84</fullName>
    </alternativeName>
</protein>
<evidence type="ECO:0000256" key="1">
    <source>
        <dbReference type="ARBA" id="ARBA00004496"/>
    </source>
</evidence>
<evidence type="ECO:0000313" key="11">
    <source>
        <dbReference type="EMBL" id="SME88619.1"/>
    </source>
</evidence>
<feature type="compositionally biased region" description="Polar residues" evidence="10">
    <location>
        <begin position="64"/>
        <end position="74"/>
    </location>
</feature>
<evidence type="ECO:0000256" key="9">
    <source>
        <dbReference type="SAM" id="Coils"/>
    </source>
</evidence>
<dbReference type="EMBL" id="FXAC01000001">
    <property type="protein sequence ID" value="SME88619.1"/>
    <property type="molecule type" value="Genomic_DNA"/>
</dbReference>
<organism evidence="11 12">
    <name type="scientific">Kocuria marina subsp. indica</name>
    <dbReference type="NCBI Taxonomy" id="1049583"/>
    <lineage>
        <taxon>Bacteria</taxon>
        <taxon>Bacillati</taxon>
        <taxon>Actinomycetota</taxon>
        <taxon>Actinomycetes</taxon>
        <taxon>Micrococcales</taxon>
        <taxon>Micrococcaceae</taxon>
        <taxon>Kocuria</taxon>
    </lineage>
</organism>
<sequence>MALTPEDVINKRFQPTKFREGYDQDEVDDFLDEIVVELRRLNQENDALRKQVETLGGRPEESAVETSAVSQSTEDVQETTATPAASVTETSETTTVSEPVRVTDEQSSSTAATVAPSAGTTSSAAAQPAATQNVPTTESAESAAAVLAMAQKLHDDYVSQGQAERERLITEGRAQADQLVADGKRTKEETLSSLEREKVDLEASVAQLRSFEEDYRGNLKSFLNAQLNDLANTGSLEPADAPVSATTKRTGTK</sequence>
<dbReference type="AlphaFoldDB" id="A0A1X7C2F7"/>
<dbReference type="NCBIfam" id="TIGR03544">
    <property type="entry name" value="DivI1A_domain"/>
    <property type="match status" value="1"/>
</dbReference>
<evidence type="ECO:0000256" key="8">
    <source>
        <dbReference type="ARBA" id="ARBA00031737"/>
    </source>
</evidence>
<keyword evidence="7" id="KW-0131">Cell cycle</keyword>
<evidence type="ECO:0000256" key="10">
    <source>
        <dbReference type="SAM" id="MobiDB-lite"/>
    </source>
</evidence>
<evidence type="ECO:0000256" key="4">
    <source>
        <dbReference type="ARBA" id="ARBA00022490"/>
    </source>
</evidence>
<dbReference type="PANTHER" id="PTHR35794">
    <property type="entry name" value="CELL DIVISION PROTEIN DIVIVA"/>
    <property type="match status" value="1"/>
</dbReference>
<dbReference type="GO" id="GO:0051301">
    <property type="term" value="P:cell division"/>
    <property type="evidence" value="ECO:0007669"/>
    <property type="project" value="UniProtKB-KW"/>
</dbReference>
<evidence type="ECO:0000256" key="5">
    <source>
        <dbReference type="ARBA" id="ARBA00022618"/>
    </source>
</evidence>
<dbReference type="InterPro" id="IPR019933">
    <property type="entry name" value="DivIVA_domain"/>
</dbReference>
<proteinExistence type="inferred from homology"/>
<keyword evidence="12" id="KW-1185">Reference proteome</keyword>
<comment type="subcellular location">
    <subcellularLocation>
        <location evidence="1">Cytoplasm</location>
    </subcellularLocation>
</comment>
<dbReference type="Gene3D" id="6.10.250.660">
    <property type="match status" value="1"/>
</dbReference>
<keyword evidence="4" id="KW-0963">Cytoplasm</keyword>
<feature type="coiled-coil region" evidence="9">
    <location>
        <begin position="184"/>
        <end position="214"/>
    </location>
</feature>
<dbReference type="Proteomes" id="UP000192929">
    <property type="component" value="Unassembled WGS sequence"/>
</dbReference>
<accession>A0A1X7C2F7</accession>
<feature type="region of interest" description="Disordered" evidence="10">
    <location>
        <begin position="232"/>
        <end position="253"/>
    </location>
</feature>
<dbReference type="RefSeq" id="WP_085105921.1">
    <property type="nucleotide sequence ID" value="NZ_FXAC01000001.1"/>
</dbReference>
<evidence type="ECO:0000256" key="2">
    <source>
        <dbReference type="ARBA" id="ARBA00009008"/>
    </source>
</evidence>
<comment type="similarity">
    <text evidence="2">Belongs to the DivIVA family.</text>
</comment>
<keyword evidence="6 9" id="KW-0175">Coiled coil</keyword>
<evidence type="ECO:0000313" key="12">
    <source>
        <dbReference type="Proteomes" id="UP000192929"/>
    </source>
</evidence>
<dbReference type="InterPro" id="IPR007793">
    <property type="entry name" value="DivIVA_fam"/>
</dbReference>
<keyword evidence="5" id="KW-0132">Cell division</keyword>
<dbReference type="Pfam" id="PF05103">
    <property type="entry name" value="DivIVA"/>
    <property type="match status" value="1"/>
</dbReference>
<evidence type="ECO:0000256" key="7">
    <source>
        <dbReference type="ARBA" id="ARBA00023306"/>
    </source>
</evidence>
<name>A0A1X7C2F7_9MICC</name>